<protein>
    <submittedName>
        <fullName evidence="7">Unannotated protein</fullName>
    </submittedName>
</protein>
<evidence type="ECO:0000256" key="1">
    <source>
        <dbReference type="ARBA" id="ARBA00004141"/>
    </source>
</evidence>
<dbReference type="Pfam" id="PF07690">
    <property type="entry name" value="MFS_1"/>
    <property type="match status" value="1"/>
</dbReference>
<dbReference type="PROSITE" id="PS50850">
    <property type="entry name" value="MFS"/>
    <property type="match status" value="1"/>
</dbReference>
<evidence type="ECO:0000259" key="6">
    <source>
        <dbReference type="PROSITE" id="PS50850"/>
    </source>
</evidence>
<feature type="transmembrane region" description="Helical" evidence="5">
    <location>
        <begin position="194"/>
        <end position="217"/>
    </location>
</feature>
<feature type="transmembrane region" description="Helical" evidence="5">
    <location>
        <begin position="134"/>
        <end position="157"/>
    </location>
</feature>
<feature type="transmembrane region" description="Helical" evidence="5">
    <location>
        <begin position="229"/>
        <end position="246"/>
    </location>
</feature>
<feature type="transmembrane region" description="Helical" evidence="5">
    <location>
        <begin position="299"/>
        <end position="319"/>
    </location>
</feature>
<dbReference type="InterPro" id="IPR036259">
    <property type="entry name" value="MFS_trans_sf"/>
</dbReference>
<dbReference type="EMBL" id="CAFBMH010000018">
    <property type="protein sequence ID" value="CAB4899104.1"/>
    <property type="molecule type" value="Genomic_DNA"/>
</dbReference>
<dbReference type="InterPro" id="IPR011701">
    <property type="entry name" value="MFS"/>
</dbReference>
<evidence type="ECO:0000313" key="10">
    <source>
        <dbReference type="EMBL" id="CAB4994829.1"/>
    </source>
</evidence>
<sequence>MRRMPDHWRVFTVVTASVAMASMDGGMIPLVFSDIRREFSDTPQTTLAWVFTAYSIGLASFVVASGRLADRTGRRRMFIIGTALFVLGSGLCAIAPSPALLIAARLVQGSGHAIFTPASLGLILVAWPEDRRTAAIAAWITVGGIASGIGPTLGAVIVQNWSWRVAFGVNVMIGVPTLWRAFRLEVDTEKRADALLPDPLGIVLLSGSLAFLALTIVQGRTWGWTDPKILGSATLAVVLTVLFALRSKGHPAPVLDVNLLRGRTYRLSLVVSMLVTGPMNANLVMQPRFLEDAWHYTKLHAGIAVSPLPVLAGLAAPIASRYADRYGHRNAILLGTAMTSIGLLSYGLLPGSVPHYWTNFFPGVALAGIGTWGFAISMINAAAVTDMSSENFGVGVAILQTFRQIGGMLGTAMFFGMYGNAAPEDALSTLKHIWLFFSIPPVLALLLAFRYSKGLGVRTVSTAPPSSAGASAAPAPT</sequence>
<dbReference type="EMBL" id="CAEZYR010000054">
    <property type="protein sequence ID" value="CAB4747372.1"/>
    <property type="molecule type" value="Genomic_DNA"/>
</dbReference>
<evidence type="ECO:0000256" key="4">
    <source>
        <dbReference type="ARBA" id="ARBA00023136"/>
    </source>
</evidence>
<keyword evidence="2 5" id="KW-0812">Transmembrane</keyword>
<dbReference type="AlphaFoldDB" id="A0A6J6TIX2"/>
<dbReference type="SUPFAM" id="SSF103473">
    <property type="entry name" value="MFS general substrate transporter"/>
    <property type="match status" value="1"/>
</dbReference>
<dbReference type="EMBL" id="CAFABA010000001">
    <property type="protein sequence ID" value="CAB4811820.1"/>
    <property type="molecule type" value="Genomic_DNA"/>
</dbReference>
<feature type="transmembrane region" description="Helical" evidence="5">
    <location>
        <begin position="267"/>
        <end position="287"/>
    </location>
</feature>
<feature type="transmembrane region" description="Helical" evidence="5">
    <location>
        <begin position="361"/>
        <end position="384"/>
    </location>
</feature>
<feature type="transmembrane region" description="Helical" evidence="5">
    <location>
        <begin position="49"/>
        <end position="66"/>
    </location>
</feature>
<reference evidence="7" key="1">
    <citation type="submission" date="2020-05" db="EMBL/GenBank/DDBJ databases">
        <authorList>
            <person name="Chiriac C."/>
            <person name="Salcher M."/>
            <person name="Ghai R."/>
            <person name="Kavagutti S V."/>
        </authorList>
    </citation>
    <scope>NUCLEOTIDE SEQUENCE</scope>
</reference>
<dbReference type="PANTHER" id="PTHR42718">
    <property type="entry name" value="MAJOR FACILITATOR SUPERFAMILY MULTIDRUG TRANSPORTER MFSC"/>
    <property type="match status" value="1"/>
</dbReference>
<dbReference type="GO" id="GO:0016020">
    <property type="term" value="C:membrane"/>
    <property type="evidence" value="ECO:0007669"/>
    <property type="project" value="UniProtKB-SubCell"/>
</dbReference>
<keyword evidence="4 5" id="KW-0472">Membrane</keyword>
<dbReference type="GO" id="GO:0022857">
    <property type="term" value="F:transmembrane transporter activity"/>
    <property type="evidence" value="ECO:0007669"/>
    <property type="project" value="InterPro"/>
</dbReference>
<evidence type="ECO:0000256" key="3">
    <source>
        <dbReference type="ARBA" id="ARBA00022989"/>
    </source>
</evidence>
<feature type="transmembrane region" description="Helical" evidence="5">
    <location>
        <begin position="405"/>
        <end position="421"/>
    </location>
</feature>
<dbReference type="Gene3D" id="1.20.1250.20">
    <property type="entry name" value="MFS general substrate transporter like domains"/>
    <property type="match status" value="1"/>
</dbReference>
<feature type="transmembrane region" description="Helical" evidence="5">
    <location>
        <begin position="78"/>
        <end position="103"/>
    </location>
</feature>
<feature type="transmembrane region" description="Helical" evidence="5">
    <location>
        <begin position="109"/>
        <end position="127"/>
    </location>
</feature>
<evidence type="ECO:0000256" key="5">
    <source>
        <dbReference type="SAM" id="Phobius"/>
    </source>
</evidence>
<feature type="transmembrane region" description="Helical" evidence="5">
    <location>
        <begin position="163"/>
        <end position="182"/>
    </location>
</feature>
<comment type="subcellular location">
    <subcellularLocation>
        <location evidence="1">Membrane</location>
        <topology evidence="1">Multi-pass membrane protein</topology>
    </subcellularLocation>
</comment>
<evidence type="ECO:0000313" key="7">
    <source>
        <dbReference type="EMBL" id="CAB4747372.1"/>
    </source>
</evidence>
<feature type="domain" description="Major facilitator superfamily (MFS) profile" evidence="6">
    <location>
        <begin position="10"/>
        <end position="456"/>
    </location>
</feature>
<feature type="transmembrane region" description="Helical" evidence="5">
    <location>
        <begin position="331"/>
        <end position="349"/>
    </location>
</feature>
<proteinExistence type="predicted"/>
<dbReference type="PANTHER" id="PTHR42718:SF48">
    <property type="entry name" value="CONSERVED TWO-DOMAIN MEMBRANE PROTEIN-RELATED"/>
    <property type="match status" value="1"/>
</dbReference>
<dbReference type="InterPro" id="IPR020846">
    <property type="entry name" value="MFS_dom"/>
</dbReference>
<evidence type="ECO:0000313" key="8">
    <source>
        <dbReference type="EMBL" id="CAB4811820.1"/>
    </source>
</evidence>
<feature type="transmembrane region" description="Helical" evidence="5">
    <location>
        <begin position="433"/>
        <end position="451"/>
    </location>
</feature>
<dbReference type="CDD" id="cd17321">
    <property type="entry name" value="MFS_MMR_MDR_like"/>
    <property type="match status" value="1"/>
</dbReference>
<accession>A0A6J6TIX2</accession>
<dbReference type="EMBL" id="CAFBOS010000065">
    <property type="protein sequence ID" value="CAB4994829.1"/>
    <property type="molecule type" value="Genomic_DNA"/>
</dbReference>
<evidence type="ECO:0000313" key="9">
    <source>
        <dbReference type="EMBL" id="CAB4899104.1"/>
    </source>
</evidence>
<evidence type="ECO:0000256" key="2">
    <source>
        <dbReference type="ARBA" id="ARBA00022692"/>
    </source>
</evidence>
<organism evidence="7">
    <name type="scientific">freshwater metagenome</name>
    <dbReference type="NCBI Taxonomy" id="449393"/>
    <lineage>
        <taxon>unclassified sequences</taxon>
        <taxon>metagenomes</taxon>
        <taxon>ecological metagenomes</taxon>
    </lineage>
</organism>
<dbReference type="Gene3D" id="1.20.1720.10">
    <property type="entry name" value="Multidrug resistance protein D"/>
    <property type="match status" value="1"/>
</dbReference>
<name>A0A6J6TIX2_9ZZZZ</name>
<gene>
    <name evidence="7" type="ORF">UFOPK2754_01595</name>
    <name evidence="8" type="ORF">UFOPK3139_00038</name>
    <name evidence="9" type="ORF">UFOPK3543_00757</name>
    <name evidence="10" type="ORF">UFOPK3967_01251</name>
</gene>
<keyword evidence="3 5" id="KW-1133">Transmembrane helix</keyword>